<sequence>MAPALRMTRSIKEKLPVFFCLLQVHIGGRSVGVLLRLSQGRAFETDWIRPFFFFFFLKFPLFSFPFAVVVVHTSILS</sequence>
<protein>
    <submittedName>
        <fullName evidence="2">Uncharacterized protein</fullName>
    </submittedName>
</protein>
<feature type="transmembrane region" description="Helical" evidence="1">
    <location>
        <begin position="51"/>
        <end position="71"/>
    </location>
</feature>
<evidence type="ECO:0000256" key="1">
    <source>
        <dbReference type="SAM" id="Phobius"/>
    </source>
</evidence>
<gene>
    <name evidence="2" type="ORF">ASPWEDRAFT_684884</name>
</gene>
<dbReference type="RefSeq" id="XP_040684845.1">
    <property type="nucleotide sequence ID" value="XM_040838972.1"/>
</dbReference>
<accession>A0A1L9R8E8</accession>
<keyword evidence="3" id="KW-1185">Reference proteome</keyword>
<reference evidence="3" key="1">
    <citation type="journal article" date="2017" name="Genome Biol.">
        <title>Comparative genomics reveals high biological diversity and specific adaptations in the industrially and medically important fungal genus Aspergillus.</title>
        <authorList>
            <person name="de Vries R.P."/>
            <person name="Riley R."/>
            <person name="Wiebenga A."/>
            <person name="Aguilar-Osorio G."/>
            <person name="Amillis S."/>
            <person name="Uchima C.A."/>
            <person name="Anderluh G."/>
            <person name="Asadollahi M."/>
            <person name="Askin M."/>
            <person name="Barry K."/>
            <person name="Battaglia E."/>
            <person name="Bayram O."/>
            <person name="Benocci T."/>
            <person name="Braus-Stromeyer S.A."/>
            <person name="Caldana C."/>
            <person name="Canovas D."/>
            <person name="Cerqueira G.C."/>
            <person name="Chen F."/>
            <person name="Chen W."/>
            <person name="Choi C."/>
            <person name="Clum A."/>
            <person name="Dos Santos R.A."/>
            <person name="Damasio A.R."/>
            <person name="Diallinas G."/>
            <person name="Emri T."/>
            <person name="Fekete E."/>
            <person name="Flipphi M."/>
            <person name="Freyberg S."/>
            <person name="Gallo A."/>
            <person name="Gournas C."/>
            <person name="Habgood R."/>
            <person name="Hainaut M."/>
            <person name="Harispe M.L."/>
            <person name="Henrissat B."/>
            <person name="Hilden K.S."/>
            <person name="Hope R."/>
            <person name="Hossain A."/>
            <person name="Karabika E."/>
            <person name="Karaffa L."/>
            <person name="Karanyi Z."/>
            <person name="Krasevec N."/>
            <person name="Kuo A."/>
            <person name="Kusch H."/>
            <person name="LaButti K."/>
            <person name="Lagendijk E.L."/>
            <person name="Lapidus A."/>
            <person name="Levasseur A."/>
            <person name="Lindquist E."/>
            <person name="Lipzen A."/>
            <person name="Logrieco A.F."/>
            <person name="MacCabe A."/>
            <person name="Maekelae M.R."/>
            <person name="Malavazi I."/>
            <person name="Melin P."/>
            <person name="Meyer V."/>
            <person name="Mielnichuk N."/>
            <person name="Miskei M."/>
            <person name="Molnar A.P."/>
            <person name="Mule G."/>
            <person name="Ngan C.Y."/>
            <person name="Orejas M."/>
            <person name="Orosz E."/>
            <person name="Ouedraogo J.P."/>
            <person name="Overkamp K.M."/>
            <person name="Park H.-S."/>
            <person name="Perrone G."/>
            <person name="Piumi F."/>
            <person name="Punt P.J."/>
            <person name="Ram A.F."/>
            <person name="Ramon A."/>
            <person name="Rauscher S."/>
            <person name="Record E."/>
            <person name="Riano-Pachon D.M."/>
            <person name="Robert V."/>
            <person name="Roehrig J."/>
            <person name="Ruller R."/>
            <person name="Salamov A."/>
            <person name="Salih N.S."/>
            <person name="Samson R.A."/>
            <person name="Sandor E."/>
            <person name="Sanguinetti M."/>
            <person name="Schuetze T."/>
            <person name="Sepcic K."/>
            <person name="Shelest E."/>
            <person name="Sherlock G."/>
            <person name="Sophianopoulou V."/>
            <person name="Squina F.M."/>
            <person name="Sun H."/>
            <person name="Susca A."/>
            <person name="Todd R.B."/>
            <person name="Tsang A."/>
            <person name="Unkles S.E."/>
            <person name="van de Wiele N."/>
            <person name="van Rossen-Uffink D."/>
            <person name="Oliveira J.V."/>
            <person name="Vesth T.C."/>
            <person name="Visser J."/>
            <person name="Yu J.-H."/>
            <person name="Zhou M."/>
            <person name="Andersen M.R."/>
            <person name="Archer D.B."/>
            <person name="Baker S.E."/>
            <person name="Benoit I."/>
            <person name="Brakhage A.A."/>
            <person name="Braus G.H."/>
            <person name="Fischer R."/>
            <person name="Frisvad J.C."/>
            <person name="Goldman G.H."/>
            <person name="Houbraken J."/>
            <person name="Oakley B."/>
            <person name="Pocsi I."/>
            <person name="Scazzocchio C."/>
            <person name="Seiboth B."/>
            <person name="vanKuyk P.A."/>
            <person name="Wortman J."/>
            <person name="Dyer P.S."/>
            <person name="Grigoriev I.V."/>
        </authorList>
    </citation>
    <scope>NUCLEOTIDE SEQUENCE [LARGE SCALE GENOMIC DNA]</scope>
    <source>
        <strain evidence="3">DTO 134E9</strain>
    </source>
</reference>
<name>A0A1L9R8E8_ASPWE</name>
<dbReference type="AlphaFoldDB" id="A0A1L9R8E8"/>
<dbReference type="VEuPathDB" id="FungiDB:ASPWEDRAFT_684884"/>
<evidence type="ECO:0000313" key="3">
    <source>
        <dbReference type="Proteomes" id="UP000184383"/>
    </source>
</evidence>
<proteinExistence type="predicted"/>
<organism evidence="2 3">
    <name type="scientific">Aspergillus wentii DTO 134E9</name>
    <dbReference type="NCBI Taxonomy" id="1073089"/>
    <lineage>
        <taxon>Eukaryota</taxon>
        <taxon>Fungi</taxon>
        <taxon>Dikarya</taxon>
        <taxon>Ascomycota</taxon>
        <taxon>Pezizomycotina</taxon>
        <taxon>Eurotiomycetes</taxon>
        <taxon>Eurotiomycetidae</taxon>
        <taxon>Eurotiales</taxon>
        <taxon>Aspergillaceae</taxon>
        <taxon>Aspergillus</taxon>
        <taxon>Aspergillus subgen. Cremei</taxon>
    </lineage>
</organism>
<keyword evidence="1" id="KW-1133">Transmembrane helix</keyword>
<keyword evidence="1" id="KW-0472">Membrane</keyword>
<dbReference type="EMBL" id="KV878216">
    <property type="protein sequence ID" value="OJJ31168.1"/>
    <property type="molecule type" value="Genomic_DNA"/>
</dbReference>
<dbReference type="Proteomes" id="UP000184383">
    <property type="component" value="Unassembled WGS sequence"/>
</dbReference>
<dbReference type="GeneID" id="63754820"/>
<keyword evidence="1" id="KW-0812">Transmembrane</keyword>
<evidence type="ECO:0000313" key="2">
    <source>
        <dbReference type="EMBL" id="OJJ31168.1"/>
    </source>
</evidence>
<dbReference type="OrthoDB" id="4510563at2759"/>